<comment type="subcellular location">
    <subcellularLocation>
        <location evidence="1">Cell membrane</location>
        <topology evidence="1">Multi-pass membrane protein</topology>
    </subcellularLocation>
</comment>
<sequence length="466" mass="51304">MEGSWIAIVPFIVVIVTAMWTKQVFPGLTLGLIIGAYFIQPTLLGGMQISIQYIVDGLTDINNLQIIIFLYMFAGLVGIIKISGGIKGFVDLTSKRIDSKREAILLTWVSTLGTFSAPSFRIVTVAPIMKALLTKINMTRKELAFMIETSTQPVIVLIPIATASVGYMVSVIEMGLQNHGIEKDAYSIFIQSIPFNFFAISMIIVGTLFVFFRHSKEPLREEERDPDKVTIEKENTATADDLPSKPWNLIIPVTLVITLTLFLTWWDGFTKGYPFPQAFIEANVLQAMVLALFITVLVTFMMQVAQRNSLKKMIHEFIEAGNNLMSVILLLSVVWALSSVTDELGFSSFVTNNVDWIPSLFIPPVMFLIGSFVSYFIGSSWGTWGILMPLGFSLAQAADASLPLVVGAVFASGSFGSFSSPLSDNTNTIAKILGLNVIRYARYKLGPALVAVIISTILYSIMTLIL</sequence>
<keyword evidence="2" id="KW-1003">Cell membrane</keyword>
<dbReference type="Proteomes" id="UP000184184">
    <property type="component" value="Unassembled WGS sequence"/>
</dbReference>
<keyword evidence="4 6" id="KW-1133">Transmembrane helix</keyword>
<evidence type="ECO:0000313" key="9">
    <source>
        <dbReference type="Proteomes" id="UP000184184"/>
    </source>
</evidence>
<evidence type="ECO:0000256" key="2">
    <source>
        <dbReference type="ARBA" id="ARBA00022475"/>
    </source>
</evidence>
<evidence type="ECO:0000256" key="6">
    <source>
        <dbReference type="SAM" id="Phobius"/>
    </source>
</evidence>
<dbReference type="EMBL" id="FRCZ01000002">
    <property type="protein sequence ID" value="SHM98166.1"/>
    <property type="molecule type" value="Genomic_DNA"/>
</dbReference>
<dbReference type="InterPro" id="IPR018461">
    <property type="entry name" value="Na/H_Antiport_NhaC-like_C"/>
</dbReference>
<feature type="transmembrane region" description="Helical" evidence="6">
    <location>
        <begin position="5"/>
        <end position="21"/>
    </location>
</feature>
<feature type="transmembrane region" description="Helical" evidence="6">
    <location>
        <begin position="317"/>
        <end position="337"/>
    </location>
</feature>
<evidence type="ECO:0000256" key="3">
    <source>
        <dbReference type="ARBA" id="ARBA00022692"/>
    </source>
</evidence>
<feature type="transmembrane region" description="Helical" evidence="6">
    <location>
        <begin position="154"/>
        <end position="176"/>
    </location>
</feature>
<feature type="domain" description="Na+/H+ antiporter NhaC-like C-terminal" evidence="7">
    <location>
        <begin position="165"/>
        <end position="461"/>
    </location>
</feature>
<feature type="transmembrane region" description="Helical" evidence="6">
    <location>
        <begin position="357"/>
        <end position="378"/>
    </location>
</feature>
<dbReference type="Pfam" id="PF03553">
    <property type="entry name" value="Na_H_antiporter"/>
    <property type="match status" value="1"/>
</dbReference>
<dbReference type="RefSeq" id="WP_073201229.1">
    <property type="nucleotide sequence ID" value="NZ_FRCZ01000002.1"/>
</dbReference>
<name>A0A1M7N3N7_9BACI</name>
<evidence type="ECO:0000256" key="1">
    <source>
        <dbReference type="ARBA" id="ARBA00004651"/>
    </source>
</evidence>
<feature type="transmembrane region" description="Helical" evidence="6">
    <location>
        <begin position="286"/>
        <end position="305"/>
    </location>
</feature>
<evidence type="ECO:0000259" key="7">
    <source>
        <dbReference type="Pfam" id="PF03553"/>
    </source>
</evidence>
<keyword evidence="5 6" id="KW-0472">Membrane</keyword>
<dbReference type="STRING" id="1027249.SAMN05216179_1507"/>
<feature type="transmembrane region" description="Helical" evidence="6">
    <location>
        <begin position="66"/>
        <end position="86"/>
    </location>
</feature>
<accession>A0A1M7N3N7</accession>
<dbReference type="AlphaFoldDB" id="A0A1M7N3N7"/>
<evidence type="ECO:0000256" key="4">
    <source>
        <dbReference type="ARBA" id="ARBA00022989"/>
    </source>
</evidence>
<dbReference type="PANTHER" id="PTHR43478:SF1">
    <property type="entry name" value="NA+_H+ ANTIPORTER NHAC-LIKE C-TERMINAL DOMAIN-CONTAINING PROTEIN"/>
    <property type="match status" value="1"/>
</dbReference>
<keyword evidence="3 6" id="KW-0812">Transmembrane</keyword>
<feature type="transmembrane region" description="Helical" evidence="6">
    <location>
        <begin position="445"/>
        <end position="465"/>
    </location>
</feature>
<feature type="transmembrane region" description="Helical" evidence="6">
    <location>
        <begin position="27"/>
        <end position="45"/>
    </location>
</feature>
<organism evidence="8 9">
    <name type="scientific">Gracilibacillus kekensis</name>
    <dbReference type="NCBI Taxonomy" id="1027249"/>
    <lineage>
        <taxon>Bacteria</taxon>
        <taxon>Bacillati</taxon>
        <taxon>Bacillota</taxon>
        <taxon>Bacilli</taxon>
        <taxon>Bacillales</taxon>
        <taxon>Bacillaceae</taxon>
        <taxon>Gracilibacillus</taxon>
    </lineage>
</organism>
<evidence type="ECO:0000313" key="8">
    <source>
        <dbReference type="EMBL" id="SHM98166.1"/>
    </source>
</evidence>
<protein>
    <submittedName>
        <fullName evidence="8">Transporter, NhaC family</fullName>
    </submittedName>
</protein>
<proteinExistence type="predicted"/>
<feature type="transmembrane region" description="Helical" evidence="6">
    <location>
        <begin position="188"/>
        <end position="212"/>
    </location>
</feature>
<evidence type="ECO:0000256" key="5">
    <source>
        <dbReference type="ARBA" id="ARBA00023136"/>
    </source>
</evidence>
<reference evidence="8 9" key="1">
    <citation type="submission" date="2016-11" db="EMBL/GenBank/DDBJ databases">
        <authorList>
            <person name="Jaros S."/>
            <person name="Januszkiewicz K."/>
            <person name="Wedrychowicz H."/>
        </authorList>
    </citation>
    <scope>NUCLEOTIDE SEQUENCE [LARGE SCALE GENOMIC DNA]</scope>
    <source>
        <strain evidence="8 9">CGMCC 1.10681</strain>
    </source>
</reference>
<feature type="transmembrane region" description="Helical" evidence="6">
    <location>
        <begin position="247"/>
        <end position="266"/>
    </location>
</feature>
<dbReference type="PANTHER" id="PTHR43478">
    <property type="entry name" value="NA+/H+ ANTIPORTER-RELATED"/>
    <property type="match status" value="1"/>
</dbReference>
<dbReference type="OrthoDB" id="9762978at2"/>
<keyword evidence="9" id="KW-1185">Reference proteome</keyword>
<gene>
    <name evidence="8" type="ORF">SAMN05216179_1507</name>
</gene>
<dbReference type="GO" id="GO:0005886">
    <property type="term" value="C:plasma membrane"/>
    <property type="evidence" value="ECO:0007669"/>
    <property type="project" value="UniProtKB-SubCell"/>
</dbReference>